<dbReference type="EMBL" id="CACRTZ010000001">
    <property type="protein sequence ID" value="VYT68570.1"/>
    <property type="molecule type" value="Genomic_DNA"/>
</dbReference>
<gene>
    <name evidence="2" type="ORF">EMLFYP7_00229</name>
</gene>
<name>A0A6N2YSE4_9ENTR</name>
<sequence>MNCKTLLAPLLFCSVLALSACDSSNTSDETAKKGTSILDGQATMVLPEGYVRMPQELLEKKYPASQRPKEAWYVESENGKVSIAFSVTKNVMSEAQIQQFAGMMKNQMKAFSPSISDVTVNGKKMSRLEITTPAADGKIFNVMQLSSLDGKLLISSFNVTEDLKDKYTQAGKDALSTLDY</sequence>
<reference evidence="2" key="1">
    <citation type="submission" date="2019-11" db="EMBL/GenBank/DDBJ databases">
        <authorList>
            <person name="Feng L."/>
        </authorList>
    </citation>
    <scope>NUCLEOTIDE SEQUENCE</scope>
    <source>
        <strain evidence="2">EMassiliensisLFYP7</strain>
    </source>
</reference>
<feature type="chain" id="PRO_5026940807" description="DUF1795 domain-containing protein" evidence="1">
    <location>
        <begin position="20"/>
        <end position="180"/>
    </location>
</feature>
<feature type="signal peptide" evidence="1">
    <location>
        <begin position="1"/>
        <end position="19"/>
    </location>
</feature>
<keyword evidence="1" id="KW-0732">Signal</keyword>
<proteinExistence type="predicted"/>
<protein>
    <recommendedName>
        <fullName evidence="3">DUF1795 domain-containing protein</fullName>
    </recommendedName>
</protein>
<dbReference type="PROSITE" id="PS51257">
    <property type="entry name" value="PROKAR_LIPOPROTEIN"/>
    <property type="match status" value="1"/>
</dbReference>
<evidence type="ECO:0000256" key="1">
    <source>
        <dbReference type="SAM" id="SignalP"/>
    </source>
</evidence>
<evidence type="ECO:0008006" key="3">
    <source>
        <dbReference type="Google" id="ProtNLM"/>
    </source>
</evidence>
<dbReference type="AlphaFoldDB" id="A0A6N2YSE4"/>
<organism evidence="2">
    <name type="scientific">Phytobacter massiliensis</name>
    <dbReference type="NCBI Taxonomy" id="1485952"/>
    <lineage>
        <taxon>Bacteria</taxon>
        <taxon>Pseudomonadati</taxon>
        <taxon>Pseudomonadota</taxon>
        <taxon>Gammaproteobacteria</taxon>
        <taxon>Enterobacterales</taxon>
        <taxon>Enterobacteriaceae</taxon>
        <taxon>Phytobacter</taxon>
    </lineage>
</organism>
<dbReference type="RefSeq" id="WP_156564462.1">
    <property type="nucleotide sequence ID" value="NZ_CACRTZ010000001.1"/>
</dbReference>
<accession>A0A6N2YSE4</accession>
<evidence type="ECO:0000313" key="2">
    <source>
        <dbReference type="EMBL" id="VYT68570.1"/>
    </source>
</evidence>